<dbReference type="Proteomes" id="UP000010472">
    <property type="component" value="Plasmid pCRI9333.07"/>
</dbReference>
<dbReference type="RefSeq" id="WP_015180111.1">
    <property type="nucleotide sequence ID" value="NC_019737.1"/>
</dbReference>
<geneLocation type="plasmid" evidence="1 2">
    <name>pCRI9333.07</name>
</geneLocation>
<protein>
    <submittedName>
        <fullName evidence="1">Uncharacterized protein</fullName>
    </submittedName>
</protein>
<name>K9W5Y2_9CYAN</name>
<dbReference type="KEGG" id="cep:Cri9333_4998"/>
<dbReference type="EMBL" id="CP003627">
    <property type="protein sequence ID" value="AFZ15753.1"/>
    <property type="molecule type" value="Genomic_DNA"/>
</dbReference>
<dbReference type="AlphaFoldDB" id="K9W5Y2"/>
<reference evidence="1 2" key="1">
    <citation type="submission" date="2012-06" db="EMBL/GenBank/DDBJ databases">
        <title>Finished plasmid 7 of genome of Crinalium epipsammum PCC 9333.</title>
        <authorList>
            <consortium name="US DOE Joint Genome Institute"/>
            <person name="Gugger M."/>
            <person name="Coursin T."/>
            <person name="Rippka R."/>
            <person name="Tandeau De Marsac N."/>
            <person name="Huntemann M."/>
            <person name="Wei C.-L."/>
            <person name="Han J."/>
            <person name="Detter J.C."/>
            <person name="Han C."/>
            <person name="Tapia R."/>
            <person name="Davenport K."/>
            <person name="Daligault H."/>
            <person name="Erkkila T."/>
            <person name="Gu W."/>
            <person name="Munk A.C.C."/>
            <person name="Teshima H."/>
            <person name="Xu Y."/>
            <person name="Chain P."/>
            <person name="Chen A."/>
            <person name="Krypides N."/>
            <person name="Mavromatis K."/>
            <person name="Markowitz V."/>
            <person name="Szeto E."/>
            <person name="Ivanova N."/>
            <person name="Mikhailova N."/>
            <person name="Ovchinnikova G."/>
            <person name="Pagani I."/>
            <person name="Pati A."/>
            <person name="Goodwin L."/>
            <person name="Peters L."/>
            <person name="Pitluck S."/>
            <person name="Woyke T."/>
            <person name="Kerfeld C."/>
        </authorList>
    </citation>
    <scope>NUCLEOTIDE SEQUENCE [LARGE SCALE GENOMIC DNA]</scope>
    <source>
        <strain evidence="1 2">PCC 9333</strain>
        <plasmid evidence="2">Plasmid pCRI9333.07</plasmid>
    </source>
</reference>
<keyword evidence="2" id="KW-1185">Reference proteome</keyword>
<organism evidence="1 2">
    <name type="scientific">Crinalium epipsammum PCC 9333</name>
    <dbReference type="NCBI Taxonomy" id="1173022"/>
    <lineage>
        <taxon>Bacteria</taxon>
        <taxon>Bacillati</taxon>
        <taxon>Cyanobacteriota</taxon>
        <taxon>Cyanophyceae</taxon>
        <taxon>Gomontiellales</taxon>
        <taxon>Gomontiellaceae</taxon>
        <taxon>Crinalium</taxon>
    </lineage>
</organism>
<evidence type="ECO:0000313" key="1">
    <source>
        <dbReference type="EMBL" id="AFZ15753.1"/>
    </source>
</evidence>
<evidence type="ECO:0000313" key="2">
    <source>
        <dbReference type="Proteomes" id="UP000010472"/>
    </source>
</evidence>
<proteinExistence type="predicted"/>
<accession>K9W5Y2</accession>
<keyword evidence="1" id="KW-0614">Plasmid</keyword>
<gene>
    <name evidence="1" type="ORF">Cri9333_4998</name>
</gene>
<dbReference type="OrthoDB" id="9150143at2"/>
<sequence length="108" mass="12644">MEFQFMEPRIEGYPVDWCCEINWAGWCSDQAHQLAADKYCQCMGFDRSIGWSHTEHDKNPEKRPKITVAYTELMNHKFVVKTNKGNSMPWKFVHNPGGAFAWITCIRD</sequence>
<dbReference type="HOGENOM" id="CLU_2192625_0_0_3"/>